<keyword evidence="1" id="KW-0732">Signal</keyword>
<feature type="chain" id="PRO_5011394834" evidence="1">
    <location>
        <begin position="22"/>
        <end position="90"/>
    </location>
</feature>
<keyword evidence="2" id="KW-1185">Reference proteome</keyword>
<evidence type="ECO:0000313" key="4">
    <source>
        <dbReference type="WBParaSite" id="maker-uti_cns_0000521-snap-gene-0.25-mRNA-1"/>
    </source>
</evidence>
<proteinExistence type="predicted"/>
<name>A0A1I8G296_9PLAT</name>
<evidence type="ECO:0000313" key="2">
    <source>
        <dbReference type="Proteomes" id="UP000095280"/>
    </source>
</evidence>
<dbReference type="Proteomes" id="UP000095280">
    <property type="component" value="Unplaced"/>
</dbReference>
<reference evidence="3 4" key="1">
    <citation type="submission" date="2016-11" db="UniProtKB">
        <authorList>
            <consortium name="WormBaseParasite"/>
        </authorList>
    </citation>
    <scope>IDENTIFICATION</scope>
</reference>
<feature type="signal peptide" evidence="1">
    <location>
        <begin position="1"/>
        <end position="21"/>
    </location>
</feature>
<protein>
    <submittedName>
        <fullName evidence="3 4">Secreted protein</fullName>
    </submittedName>
</protein>
<evidence type="ECO:0000313" key="3">
    <source>
        <dbReference type="WBParaSite" id="maker-uti_cns_0000322-snap-gene-2.10-mRNA-1"/>
    </source>
</evidence>
<dbReference type="AlphaFoldDB" id="A0A1I8G296"/>
<organism evidence="2 4">
    <name type="scientific">Macrostomum lignano</name>
    <dbReference type="NCBI Taxonomy" id="282301"/>
    <lineage>
        <taxon>Eukaryota</taxon>
        <taxon>Metazoa</taxon>
        <taxon>Spiralia</taxon>
        <taxon>Lophotrochozoa</taxon>
        <taxon>Platyhelminthes</taxon>
        <taxon>Rhabditophora</taxon>
        <taxon>Macrostomorpha</taxon>
        <taxon>Macrostomida</taxon>
        <taxon>Macrostomidae</taxon>
        <taxon>Macrostomum</taxon>
    </lineage>
</organism>
<accession>A0A1I8G296</accession>
<dbReference type="WBParaSite" id="maker-uti_cns_0000322-snap-gene-2.10-mRNA-1">
    <property type="protein sequence ID" value="maker-uti_cns_0000322-snap-gene-2.10-mRNA-1"/>
    <property type="gene ID" value="maker-uti_cns_0000322-snap-gene-2.10"/>
</dbReference>
<evidence type="ECO:0000256" key="1">
    <source>
        <dbReference type="SAM" id="SignalP"/>
    </source>
</evidence>
<dbReference type="WBParaSite" id="maker-uti_cns_0000521-snap-gene-0.25-mRNA-1">
    <property type="protein sequence ID" value="maker-uti_cns_0000521-snap-gene-0.25-mRNA-1"/>
    <property type="gene ID" value="maker-uti_cns_0000521-snap-gene-0.25"/>
</dbReference>
<sequence length="90" mass="10211">MNFFSLRLLLACCLMAALVDCRAPFVPKLLQDPDRLLSMTRYEAMIAIMSEVCEDSCRYSHPGVPECSGYYTGNWHMYNDCVCTSCSFFG</sequence>